<dbReference type="Proteomes" id="UP001165120">
    <property type="component" value="Unassembled WGS sequence"/>
</dbReference>
<evidence type="ECO:0000256" key="4">
    <source>
        <dbReference type="ARBA" id="ARBA00022989"/>
    </source>
</evidence>
<proteinExistence type="inferred from homology"/>
<keyword evidence="4 6" id="KW-1133">Transmembrane helix</keyword>
<comment type="subcellular location">
    <subcellularLocation>
        <location evidence="1">Membrane</location>
        <topology evidence="1">Multi-pass membrane protein</topology>
    </subcellularLocation>
</comment>
<sequence>MMMESIPVGYTTPRFPSLYFPIGENHDKFHQSMLYHTNDIWKFTAFWSIILMAGMYSAAGLLAIFTHNIRPQKKVLHGTIKFNLLLWIFGVYVFVGSCQGFITGSLIGVLISEIYKSGGFGMSTWIPFAWAIIIVIFNVATSYTLTSVLL</sequence>
<dbReference type="PANTHER" id="PTHR22779">
    <property type="entry name" value="SD17342P"/>
    <property type="match status" value="1"/>
</dbReference>
<evidence type="ECO:0000256" key="1">
    <source>
        <dbReference type="ARBA" id="ARBA00004141"/>
    </source>
</evidence>
<evidence type="ECO:0000256" key="6">
    <source>
        <dbReference type="SAM" id="Phobius"/>
    </source>
</evidence>
<evidence type="ECO:0000256" key="5">
    <source>
        <dbReference type="ARBA" id="ARBA00023136"/>
    </source>
</evidence>
<comment type="similarity">
    <text evidence="2">Belongs to the TMEM170 family.</text>
</comment>
<accession>A0A9W6WH88</accession>
<keyword evidence="5 6" id="KW-0472">Membrane</keyword>
<comment type="caution">
    <text evidence="7">The sequence shown here is derived from an EMBL/GenBank/DDBJ whole genome shotgun (WGS) entry which is preliminary data.</text>
</comment>
<gene>
    <name evidence="7" type="ORF">Cboi02_000296100</name>
</gene>
<name>A0A9W6WH88_CANBO</name>
<protein>
    <submittedName>
        <fullName evidence="7">Unnamed protein product</fullName>
    </submittedName>
</protein>
<keyword evidence="3 6" id="KW-0812">Transmembrane</keyword>
<dbReference type="GO" id="GO:0016020">
    <property type="term" value="C:membrane"/>
    <property type="evidence" value="ECO:0007669"/>
    <property type="project" value="UniProtKB-SubCell"/>
</dbReference>
<feature type="transmembrane region" description="Helical" evidence="6">
    <location>
        <begin position="124"/>
        <end position="145"/>
    </location>
</feature>
<reference evidence="7" key="1">
    <citation type="submission" date="2023-04" db="EMBL/GenBank/DDBJ databases">
        <title>Candida boidinii NBRC 10035.</title>
        <authorList>
            <person name="Ichikawa N."/>
            <person name="Sato H."/>
            <person name="Tonouchi N."/>
        </authorList>
    </citation>
    <scope>NUCLEOTIDE SEQUENCE</scope>
    <source>
        <strain evidence="7">NBRC 10035</strain>
    </source>
</reference>
<evidence type="ECO:0000313" key="7">
    <source>
        <dbReference type="EMBL" id="GME70796.1"/>
    </source>
</evidence>
<evidence type="ECO:0000256" key="2">
    <source>
        <dbReference type="ARBA" id="ARBA00006325"/>
    </source>
</evidence>
<feature type="transmembrane region" description="Helical" evidence="6">
    <location>
        <begin position="45"/>
        <end position="65"/>
    </location>
</feature>
<dbReference type="InterPro" id="IPR019334">
    <property type="entry name" value="TMEM170A/B/YPR153W-like"/>
</dbReference>
<dbReference type="Pfam" id="PF10190">
    <property type="entry name" value="Tmemb_170"/>
    <property type="match status" value="1"/>
</dbReference>
<evidence type="ECO:0000313" key="8">
    <source>
        <dbReference type="Proteomes" id="UP001165120"/>
    </source>
</evidence>
<organism evidence="7 8">
    <name type="scientific">Candida boidinii</name>
    <name type="common">Yeast</name>
    <dbReference type="NCBI Taxonomy" id="5477"/>
    <lineage>
        <taxon>Eukaryota</taxon>
        <taxon>Fungi</taxon>
        <taxon>Dikarya</taxon>
        <taxon>Ascomycota</taxon>
        <taxon>Saccharomycotina</taxon>
        <taxon>Pichiomycetes</taxon>
        <taxon>Pichiales</taxon>
        <taxon>Pichiaceae</taxon>
        <taxon>Ogataea</taxon>
        <taxon>Ogataea/Candida clade</taxon>
    </lineage>
</organism>
<keyword evidence="8" id="KW-1185">Reference proteome</keyword>
<dbReference type="EMBL" id="BSXN01000955">
    <property type="protein sequence ID" value="GME70796.1"/>
    <property type="molecule type" value="Genomic_DNA"/>
</dbReference>
<evidence type="ECO:0000256" key="3">
    <source>
        <dbReference type="ARBA" id="ARBA00022692"/>
    </source>
</evidence>
<dbReference type="AlphaFoldDB" id="A0A9W6WH88"/>
<dbReference type="PANTHER" id="PTHR22779:SF6">
    <property type="entry name" value="SD17342P"/>
    <property type="match status" value="1"/>
</dbReference>
<feature type="transmembrane region" description="Helical" evidence="6">
    <location>
        <begin position="85"/>
        <end position="112"/>
    </location>
</feature>